<gene>
    <name evidence="1" type="ORF">IQ63_05570</name>
</gene>
<dbReference type="Proteomes" id="UP000037151">
    <property type="component" value="Unassembled WGS sequence"/>
</dbReference>
<dbReference type="RefSeq" id="WP_050369643.1">
    <property type="nucleotide sequence ID" value="NZ_KQ257803.1"/>
</dbReference>
<organism evidence="1 2">
    <name type="scientific">Streptomyces acidiscabies</name>
    <dbReference type="NCBI Taxonomy" id="42234"/>
    <lineage>
        <taxon>Bacteria</taxon>
        <taxon>Bacillati</taxon>
        <taxon>Actinomycetota</taxon>
        <taxon>Actinomycetes</taxon>
        <taxon>Kitasatosporales</taxon>
        <taxon>Streptomycetaceae</taxon>
        <taxon>Streptomyces</taxon>
    </lineage>
</organism>
<dbReference type="PATRIC" id="fig|42234.21.peg.1149"/>
<protein>
    <submittedName>
        <fullName evidence="1">Uncharacterized protein</fullName>
    </submittedName>
</protein>
<sequence>MTTPSEPPDHPPHTRAANLYRDWLIHAASCKDTCRVQGVDCEEAQHLREEYRAASDAVRAFPEG</sequence>
<dbReference type="EMBL" id="JPPY01000033">
    <property type="protein sequence ID" value="KND39005.1"/>
    <property type="molecule type" value="Genomic_DNA"/>
</dbReference>
<evidence type="ECO:0000313" key="1">
    <source>
        <dbReference type="EMBL" id="KND39005.1"/>
    </source>
</evidence>
<evidence type="ECO:0000313" key="2">
    <source>
        <dbReference type="Proteomes" id="UP000037151"/>
    </source>
</evidence>
<accession>A0A0L0KN17</accession>
<comment type="caution">
    <text evidence="1">The sequence shown here is derived from an EMBL/GenBank/DDBJ whole genome shotgun (WGS) entry which is preliminary data.</text>
</comment>
<dbReference type="AlphaFoldDB" id="A0A0L0KN17"/>
<proteinExistence type="predicted"/>
<name>A0A0L0KN17_9ACTN</name>
<reference evidence="2" key="1">
    <citation type="submission" date="2014-07" db="EMBL/GenBank/DDBJ databases">
        <title>Genome sequencing of plant-pathogenic Streptomyces species.</title>
        <authorList>
            <person name="Harrison J."/>
            <person name="Sapp M."/>
            <person name="Thwaites R."/>
            <person name="Studholme D.J."/>
        </authorList>
    </citation>
    <scope>NUCLEOTIDE SEQUENCE [LARGE SCALE GENOMIC DNA]</scope>
    <source>
        <strain evidence="2">NCPPB 4445</strain>
    </source>
</reference>
<dbReference type="OrthoDB" id="4307308at2"/>